<dbReference type="PANTHER" id="PTHR38731">
    <property type="entry name" value="LIPL45-RELATED LIPOPROTEIN-RELATED"/>
    <property type="match status" value="1"/>
</dbReference>
<dbReference type="InterPro" id="IPR018392">
    <property type="entry name" value="LysM"/>
</dbReference>
<evidence type="ECO:0000313" key="3">
    <source>
        <dbReference type="EMBL" id="MDF3834861.1"/>
    </source>
</evidence>
<dbReference type="Gene3D" id="2.60.120.1440">
    <property type="match status" value="1"/>
</dbReference>
<evidence type="ECO:0000256" key="1">
    <source>
        <dbReference type="SAM" id="Phobius"/>
    </source>
</evidence>
<feature type="domain" description="LysM" evidence="2">
    <location>
        <begin position="65"/>
        <end position="112"/>
    </location>
</feature>
<feature type="transmembrane region" description="Helical" evidence="1">
    <location>
        <begin position="22"/>
        <end position="49"/>
    </location>
</feature>
<name>A0ABT6AQF9_9BURK</name>
<evidence type="ECO:0000259" key="2">
    <source>
        <dbReference type="PROSITE" id="PS51782"/>
    </source>
</evidence>
<dbReference type="PROSITE" id="PS51782">
    <property type="entry name" value="LYSM"/>
    <property type="match status" value="1"/>
</dbReference>
<dbReference type="Gene3D" id="2.60.40.10">
    <property type="entry name" value="Immunoglobulins"/>
    <property type="match status" value="2"/>
</dbReference>
<keyword evidence="1" id="KW-1133">Transmembrane helix</keyword>
<dbReference type="Pfam" id="PF04773">
    <property type="entry name" value="FecR"/>
    <property type="match status" value="1"/>
</dbReference>
<dbReference type="InterPro" id="IPR036779">
    <property type="entry name" value="LysM_dom_sf"/>
</dbReference>
<keyword evidence="4" id="KW-1185">Reference proteome</keyword>
<dbReference type="InterPro" id="IPR013783">
    <property type="entry name" value="Ig-like_fold"/>
</dbReference>
<gene>
    <name evidence="3" type="ORF">P3W85_18130</name>
</gene>
<dbReference type="PIRSF" id="PIRSF029644">
    <property type="entry name" value="UCP029644"/>
    <property type="match status" value="1"/>
</dbReference>
<dbReference type="Pfam" id="PF01476">
    <property type="entry name" value="LysM"/>
    <property type="match status" value="1"/>
</dbReference>
<sequence>MESMQRFDTAASRKNGIASRTLVCRMAGAVGALGTFGVVGILGMAGAGWPGHAAAQAAGAEGSNFIYLVRPGDTLIGLAERFMDRPGRWRELQVLNKVEDPYRLPPGMRLRIPLAHIPVIDGTARVVFVTGQARADGRALQAGVELGEGARIETGAGATVTMELGDGSRVTLPPASTIEVRRLRAFSRTGLTDAVIGIGQGEVDSRVAPRGTGVGRFEIHTPSLVTGVRGTRFRVGTEDGASQSAVLEGKVQARSRRGQQAAVRAGYGISVSSAGMLAQPVTLLPAPVLAPLPRPLLGSHAVVSWSPVAHAVGYRVVVARDAVQTELLSSQTVSGAQATLQDLPEGDLYVGVSALDARQLGGAGTVMPFTVRLNPPAPFTLVPERDGTAYGETVTFTWAEVASAAQYELEVAADADFGQGLVQARDAAPMASQALAPGRWWWRVRSLDATGQPGPWGEPVAFAVEPSPPQPRLEDDGGDTLRIAWPATAAAAGTVQAYRLQMASDDGFTHIVSEVRSETSEARLPRPGSGIYFVRVAREGKPGVPPHFSAPQRIEVMQYVRDSQGQAIGAGGRLLNRGN</sequence>
<keyword evidence="1" id="KW-0472">Membrane</keyword>
<dbReference type="PANTHER" id="PTHR38731:SF1">
    <property type="entry name" value="FECR PROTEIN DOMAIN-CONTAINING PROTEIN"/>
    <property type="match status" value="1"/>
</dbReference>
<proteinExistence type="predicted"/>
<dbReference type="SUPFAM" id="SSF54106">
    <property type="entry name" value="LysM domain"/>
    <property type="match status" value="1"/>
</dbReference>
<dbReference type="SMART" id="SM00257">
    <property type="entry name" value="LysM"/>
    <property type="match status" value="1"/>
</dbReference>
<keyword evidence="1" id="KW-0812">Transmembrane</keyword>
<dbReference type="Proteomes" id="UP001216674">
    <property type="component" value="Unassembled WGS sequence"/>
</dbReference>
<dbReference type="Gene3D" id="3.10.350.10">
    <property type="entry name" value="LysM domain"/>
    <property type="match status" value="1"/>
</dbReference>
<dbReference type="RefSeq" id="WP_276265811.1">
    <property type="nucleotide sequence ID" value="NZ_JARJLM010000311.1"/>
</dbReference>
<dbReference type="InterPro" id="IPR006860">
    <property type="entry name" value="FecR"/>
</dbReference>
<protein>
    <submittedName>
        <fullName evidence="3">FecR domain-containing protein</fullName>
    </submittedName>
</protein>
<organism evidence="3 4">
    <name type="scientific">Cupriavidus basilensis</name>
    <dbReference type="NCBI Taxonomy" id="68895"/>
    <lineage>
        <taxon>Bacteria</taxon>
        <taxon>Pseudomonadati</taxon>
        <taxon>Pseudomonadota</taxon>
        <taxon>Betaproteobacteria</taxon>
        <taxon>Burkholderiales</taxon>
        <taxon>Burkholderiaceae</taxon>
        <taxon>Cupriavidus</taxon>
    </lineage>
</organism>
<dbReference type="EMBL" id="JARJLM010000311">
    <property type="protein sequence ID" value="MDF3834861.1"/>
    <property type="molecule type" value="Genomic_DNA"/>
</dbReference>
<reference evidence="3 4" key="1">
    <citation type="submission" date="2023-03" db="EMBL/GenBank/DDBJ databases">
        <title>Draft assemblies of triclosan tolerant bacteria isolated from returned activated sludge.</title>
        <authorList>
            <person name="Van Hamelsveld S."/>
        </authorList>
    </citation>
    <scope>NUCLEOTIDE SEQUENCE [LARGE SCALE GENOMIC DNA]</scope>
    <source>
        <strain evidence="3 4">GW210010_S58</strain>
    </source>
</reference>
<dbReference type="InterPro" id="IPR016930">
    <property type="entry name" value="UCP029644"/>
</dbReference>
<evidence type="ECO:0000313" key="4">
    <source>
        <dbReference type="Proteomes" id="UP001216674"/>
    </source>
</evidence>
<accession>A0ABT6AQF9</accession>
<comment type="caution">
    <text evidence="3">The sequence shown here is derived from an EMBL/GenBank/DDBJ whole genome shotgun (WGS) entry which is preliminary data.</text>
</comment>